<evidence type="ECO:0000256" key="2">
    <source>
        <dbReference type="ARBA" id="ARBA00022705"/>
    </source>
</evidence>
<feature type="region of interest" description="Disordered" evidence="9">
    <location>
        <begin position="556"/>
        <end position="624"/>
    </location>
</feature>
<dbReference type="Proteomes" id="UP000054248">
    <property type="component" value="Unassembled WGS sequence"/>
</dbReference>
<evidence type="ECO:0000256" key="4">
    <source>
        <dbReference type="ARBA" id="ARBA00022840"/>
    </source>
</evidence>
<dbReference type="STRING" id="1051891.A0A0C3QTK3"/>
<dbReference type="Gene3D" id="3.40.50.300">
    <property type="entry name" value="P-loop containing nucleotide triphosphate hydrolases"/>
    <property type="match status" value="1"/>
</dbReference>
<dbReference type="OrthoDB" id="2195431at2759"/>
<keyword evidence="12" id="KW-1185">Reference proteome</keyword>
<evidence type="ECO:0000256" key="3">
    <source>
        <dbReference type="ARBA" id="ARBA00022741"/>
    </source>
</evidence>
<feature type="compositionally biased region" description="Basic and acidic residues" evidence="9">
    <location>
        <begin position="64"/>
        <end position="73"/>
    </location>
</feature>
<dbReference type="Pfam" id="PF00004">
    <property type="entry name" value="AAA"/>
    <property type="match status" value="1"/>
</dbReference>
<proteinExistence type="inferred from homology"/>
<dbReference type="GO" id="GO:0005634">
    <property type="term" value="C:nucleus"/>
    <property type="evidence" value="ECO:0007669"/>
    <property type="project" value="UniProtKB-SubCell"/>
</dbReference>
<dbReference type="AlphaFoldDB" id="A0A0C3QTK3"/>
<organism evidence="11 12">
    <name type="scientific">Tulasnella calospora MUT 4182</name>
    <dbReference type="NCBI Taxonomy" id="1051891"/>
    <lineage>
        <taxon>Eukaryota</taxon>
        <taxon>Fungi</taxon>
        <taxon>Dikarya</taxon>
        <taxon>Basidiomycota</taxon>
        <taxon>Agaricomycotina</taxon>
        <taxon>Agaricomycetes</taxon>
        <taxon>Cantharellales</taxon>
        <taxon>Tulasnellaceae</taxon>
        <taxon>Tulasnella</taxon>
    </lineage>
</organism>
<keyword evidence="4" id="KW-0067">ATP-binding</keyword>
<keyword evidence="6" id="KW-0539">Nucleus</keyword>
<sequence length="653" mass="73573">MWVDKYRPKRFTDLVGDESVHRAALAWLKEWDQCVFKKRPNAGSKRKRDARAGEDSQNDGFTRPPDEWGRPHEKILLLSGPPGLGKTTLAHVVAAQAGYSVLEINASDARTGNIIDERIKPTLEAGQCLNKKKPVLIVVDEVDGATGENSTSFVAKLIQLTIDGKRKRLKPGEKRNPKEKQPLLRPIICICNDLWASSISKLRSIARIVQFRVPVPTQLVKRLRDICDIEGLKAESRALTLLANVAKSDFRGCLNTLQMIHTRRQEVTEVIVRNATVGMKEAETTTQAVWNDIFIPLSKKRIKDMGMIDEDSQKYVNRLARMVEASGTMDKVMTGCFAHYASLHHTDPSWKRYLRAQKWLTTFDLFSSTMRTEQEYAVLQYMPYMVVPMYSIFADSANPKVGNPRADWECHVKAKACEEIYKSLSGCVVADHGRHTASFRHLLSKEIVVAEFAPILNRIISPPLRPVNSQVIRPQEKAMLKKLVDVMVSLELRFVQEKSEDGQLMYRLDPPLDVCITYEGKRSSDIPPPRYAVRHMVAAAIEDEYAARQADAVEKNQGRKVSSFFGRQKADEGQLGRREAPEAASKKAETKAPETEKQPVDFFGRPIIKRKQPEPVKDAAVPAPPLKKVKVTYKHNEGASAAVRKPIKMHALL</sequence>
<dbReference type="InterPro" id="IPR027417">
    <property type="entry name" value="P-loop_NTPase"/>
</dbReference>
<dbReference type="GO" id="GO:0005524">
    <property type="term" value="F:ATP binding"/>
    <property type="evidence" value="ECO:0007669"/>
    <property type="project" value="UniProtKB-KW"/>
</dbReference>
<reference evidence="11 12" key="1">
    <citation type="submission" date="2014-04" db="EMBL/GenBank/DDBJ databases">
        <authorList>
            <consortium name="DOE Joint Genome Institute"/>
            <person name="Kuo A."/>
            <person name="Girlanda M."/>
            <person name="Perotto S."/>
            <person name="Kohler A."/>
            <person name="Nagy L.G."/>
            <person name="Floudas D."/>
            <person name="Copeland A."/>
            <person name="Barry K.W."/>
            <person name="Cichocki N."/>
            <person name="Veneault-Fourrey C."/>
            <person name="LaButti K."/>
            <person name="Lindquist E.A."/>
            <person name="Lipzen A."/>
            <person name="Lundell T."/>
            <person name="Morin E."/>
            <person name="Murat C."/>
            <person name="Sun H."/>
            <person name="Tunlid A."/>
            <person name="Henrissat B."/>
            <person name="Grigoriev I.V."/>
            <person name="Hibbett D.S."/>
            <person name="Martin F."/>
            <person name="Nordberg H.P."/>
            <person name="Cantor M.N."/>
            <person name="Hua S.X."/>
        </authorList>
    </citation>
    <scope>NUCLEOTIDE SEQUENCE [LARGE SCALE GENOMIC DNA]</scope>
    <source>
        <strain evidence="11 12">MUT 4182</strain>
    </source>
</reference>
<evidence type="ECO:0000256" key="5">
    <source>
        <dbReference type="ARBA" id="ARBA00023125"/>
    </source>
</evidence>
<keyword evidence="5" id="KW-0238">DNA-binding</keyword>
<evidence type="ECO:0000256" key="9">
    <source>
        <dbReference type="SAM" id="MobiDB-lite"/>
    </source>
</evidence>
<accession>A0A0C3QTK3</accession>
<dbReference type="CDD" id="cd00009">
    <property type="entry name" value="AAA"/>
    <property type="match status" value="1"/>
</dbReference>
<dbReference type="InterPro" id="IPR047854">
    <property type="entry name" value="RFC_lid"/>
</dbReference>
<dbReference type="GO" id="GO:0006260">
    <property type="term" value="P:DNA replication"/>
    <property type="evidence" value="ECO:0007669"/>
    <property type="project" value="UniProtKB-KW"/>
</dbReference>
<dbReference type="GO" id="GO:0003677">
    <property type="term" value="F:DNA binding"/>
    <property type="evidence" value="ECO:0007669"/>
    <property type="project" value="UniProtKB-KW"/>
</dbReference>
<keyword evidence="7" id="KW-0131">Cell cycle</keyword>
<dbReference type="PANTHER" id="PTHR46765:SF1">
    <property type="entry name" value="P-LOOP CONTAINING NUCLEOSIDE TRIPHOSPHATE HYDROLASES SUPERFAMILY PROTEIN"/>
    <property type="match status" value="1"/>
</dbReference>
<evidence type="ECO:0000313" key="12">
    <source>
        <dbReference type="Proteomes" id="UP000054248"/>
    </source>
</evidence>
<dbReference type="InterPro" id="IPR053016">
    <property type="entry name" value="CTF18-RFC_complex"/>
</dbReference>
<evidence type="ECO:0000313" key="11">
    <source>
        <dbReference type="EMBL" id="KIO32526.1"/>
    </source>
</evidence>
<comment type="similarity">
    <text evidence="8">Belongs to the activator 1 small subunits family. CTF18 subfamily.</text>
</comment>
<evidence type="ECO:0000256" key="7">
    <source>
        <dbReference type="ARBA" id="ARBA00023306"/>
    </source>
</evidence>
<keyword evidence="2" id="KW-0235">DNA replication</keyword>
<reference evidence="12" key="2">
    <citation type="submission" date="2015-01" db="EMBL/GenBank/DDBJ databases">
        <title>Evolutionary Origins and Diversification of the Mycorrhizal Mutualists.</title>
        <authorList>
            <consortium name="DOE Joint Genome Institute"/>
            <consortium name="Mycorrhizal Genomics Consortium"/>
            <person name="Kohler A."/>
            <person name="Kuo A."/>
            <person name="Nagy L.G."/>
            <person name="Floudas D."/>
            <person name="Copeland A."/>
            <person name="Barry K.W."/>
            <person name="Cichocki N."/>
            <person name="Veneault-Fourrey C."/>
            <person name="LaButti K."/>
            <person name="Lindquist E.A."/>
            <person name="Lipzen A."/>
            <person name="Lundell T."/>
            <person name="Morin E."/>
            <person name="Murat C."/>
            <person name="Riley R."/>
            <person name="Ohm R."/>
            <person name="Sun H."/>
            <person name="Tunlid A."/>
            <person name="Henrissat B."/>
            <person name="Grigoriev I.V."/>
            <person name="Hibbett D.S."/>
            <person name="Martin F."/>
        </authorList>
    </citation>
    <scope>NUCLEOTIDE SEQUENCE [LARGE SCALE GENOMIC DNA]</scope>
    <source>
        <strain evidence="12">MUT 4182</strain>
    </source>
</reference>
<evidence type="ECO:0000256" key="6">
    <source>
        <dbReference type="ARBA" id="ARBA00023242"/>
    </source>
</evidence>
<feature type="domain" description="AAA+ ATPase" evidence="10">
    <location>
        <begin position="72"/>
        <end position="219"/>
    </location>
</feature>
<dbReference type="InterPro" id="IPR003593">
    <property type="entry name" value="AAA+_ATPase"/>
</dbReference>
<keyword evidence="3" id="KW-0547">Nucleotide-binding</keyword>
<dbReference type="PANTHER" id="PTHR46765">
    <property type="entry name" value="P-LOOP CONTAINING NUCLEOSIDE TRIPHOSPHATE HYDROLASES SUPERFAMILY PROTEIN"/>
    <property type="match status" value="1"/>
</dbReference>
<dbReference type="HOGENOM" id="CLU_004894_3_2_1"/>
<dbReference type="CDD" id="cd18140">
    <property type="entry name" value="HLD_clamp_RFC"/>
    <property type="match status" value="1"/>
</dbReference>
<comment type="subcellular location">
    <subcellularLocation>
        <location evidence="1">Nucleus</location>
    </subcellularLocation>
</comment>
<dbReference type="SMART" id="SM00382">
    <property type="entry name" value="AAA"/>
    <property type="match status" value="1"/>
</dbReference>
<feature type="region of interest" description="Disordered" evidence="9">
    <location>
        <begin position="42"/>
        <end position="73"/>
    </location>
</feature>
<gene>
    <name evidence="11" type="ORF">M407DRAFT_213664</name>
</gene>
<dbReference type="InterPro" id="IPR003959">
    <property type="entry name" value="ATPase_AAA_core"/>
</dbReference>
<dbReference type="EMBL" id="KN822954">
    <property type="protein sequence ID" value="KIO32526.1"/>
    <property type="molecule type" value="Genomic_DNA"/>
</dbReference>
<evidence type="ECO:0000256" key="1">
    <source>
        <dbReference type="ARBA" id="ARBA00004123"/>
    </source>
</evidence>
<feature type="compositionally biased region" description="Basic and acidic residues" evidence="9">
    <location>
        <begin position="568"/>
        <end position="599"/>
    </location>
</feature>
<name>A0A0C3QTK3_9AGAM</name>
<dbReference type="SUPFAM" id="SSF52540">
    <property type="entry name" value="P-loop containing nucleoside triphosphate hydrolases"/>
    <property type="match status" value="1"/>
</dbReference>
<evidence type="ECO:0000259" key="10">
    <source>
        <dbReference type="SMART" id="SM00382"/>
    </source>
</evidence>
<dbReference type="Gene3D" id="1.10.8.60">
    <property type="match status" value="1"/>
</dbReference>
<dbReference type="GO" id="GO:0016887">
    <property type="term" value="F:ATP hydrolysis activity"/>
    <property type="evidence" value="ECO:0007669"/>
    <property type="project" value="InterPro"/>
</dbReference>
<evidence type="ECO:0000256" key="8">
    <source>
        <dbReference type="ARBA" id="ARBA00043975"/>
    </source>
</evidence>
<protein>
    <recommendedName>
        <fullName evidence="10">AAA+ ATPase domain-containing protein</fullName>
    </recommendedName>
</protein>